<dbReference type="EMBL" id="JBJKTR010000021">
    <property type="protein sequence ID" value="KAL3327971.1"/>
    <property type="molecule type" value="Genomic_DNA"/>
</dbReference>
<dbReference type="Proteomes" id="UP001627284">
    <property type="component" value="Unassembled WGS sequence"/>
</dbReference>
<feature type="transmembrane region" description="Helical" evidence="1">
    <location>
        <begin position="84"/>
        <end position="102"/>
    </location>
</feature>
<reference evidence="2 3" key="1">
    <citation type="submission" date="2024-05" db="EMBL/GenBank/DDBJ databases">
        <title>De novo assembly of an allotetraploid wild potato.</title>
        <authorList>
            <person name="Hosaka A.J."/>
        </authorList>
    </citation>
    <scope>NUCLEOTIDE SEQUENCE [LARGE SCALE GENOMIC DNA]</scope>
    <source>
        <tissue evidence="2">Young leaves</tissue>
    </source>
</reference>
<keyword evidence="1" id="KW-0812">Transmembrane</keyword>
<keyword evidence="1" id="KW-1133">Transmembrane helix</keyword>
<evidence type="ECO:0000313" key="2">
    <source>
        <dbReference type="EMBL" id="KAL3327971.1"/>
    </source>
</evidence>
<organism evidence="2 3">
    <name type="scientific">Solanum stoloniferum</name>
    <dbReference type="NCBI Taxonomy" id="62892"/>
    <lineage>
        <taxon>Eukaryota</taxon>
        <taxon>Viridiplantae</taxon>
        <taxon>Streptophyta</taxon>
        <taxon>Embryophyta</taxon>
        <taxon>Tracheophyta</taxon>
        <taxon>Spermatophyta</taxon>
        <taxon>Magnoliopsida</taxon>
        <taxon>eudicotyledons</taxon>
        <taxon>Gunneridae</taxon>
        <taxon>Pentapetalae</taxon>
        <taxon>asterids</taxon>
        <taxon>lamiids</taxon>
        <taxon>Solanales</taxon>
        <taxon>Solanaceae</taxon>
        <taxon>Solanoideae</taxon>
        <taxon>Solaneae</taxon>
        <taxon>Solanum</taxon>
    </lineage>
</organism>
<gene>
    <name evidence="2" type="ORF">AABB24_035566</name>
</gene>
<keyword evidence="1" id="KW-0472">Membrane</keyword>
<name>A0ABD2RAJ4_9SOLN</name>
<sequence length="103" mass="12448">MDSMAQETDMCSFCRFVLLKDQTTIICPGEQCIFKTYFSINTDFRRMLDHYQYGLLKETLEYEHKFDSTALTLWVRQKLLDLEVLYSIIEYVIIFGFIYFFIF</sequence>
<keyword evidence="3" id="KW-1185">Reference proteome</keyword>
<proteinExistence type="predicted"/>
<evidence type="ECO:0000313" key="3">
    <source>
        <dbReference type="Proteomes" id="UP001627284"/>
    </source>
</evidence>
<protein>
    <submittedName>
        <fullName evidence="2">Uncharacterized protein</fullName>
    </submittedName>
</protein>
<accession>A0ABD2RAJ4</accession>
<comment type="caution">
    <text evidence="2">The sequence shown here is derived from an EMBL/GenBank/DDBJ whole genome shotgun (WGS) entry which is preliminary data.</text>
</comment>
<dbReference type="AlphaFoldDB" id="A0ABD2RAJ4"/>
<evidence type="ECO:0000256" key="1">
    <source>
        <dbReference type="SAM" id="Phobius"/>
    </source>
</evidence>